<sequence length="312" mass="34525">MVVEIAEDWGRPVVDVEAGADGARWRWTHLCFSARTEGVLRDEIGLAEEIADALLERDTLPRVLTVEGSTLLILRGINQLEGAEPEDMISLRLVISEQRVLSLEFRRLRQIDRMIEAFRRGEPPATPGAFVTRLVELLRADVEPVLDGLERDIDGLERRLLRVGAELGKDERALLIDARQDAIQLTRYIAPQAHALETLAGLKPGWLGSRRRLRSEAAAFQRIAQDLEAVRARAQLVAEEASMAVTERTSRVMLTLSAVSVVFLPITALTGLLGVNLAGIPYAEAPWAFAAFCVLLLGVMGLAIWLAVRMLR</sequence>
<evidence type="ECO:0000256" key="2">
    <source>
        <dbReference type="ARBA" id="ARBA00009765"/>
    </source>
</evidence>
<comment type="similarity">
    <text evidence="2">Belongs to the CorA metal ion transporter (MIT) (TC 1.A.35) family.</text>
</comment>
<dbReference type="InterPro" id="IPR002523">
    <property type="entry name" value="MgTranspt_CorA/ZnTranspt_ZntB"/>
</dbReference>
<keyword evidence="9" id="KW-0406">Ion transport</keyword>
<evidence type="ECO:0000313" key="13">
    <source>
        <dbReference type="Proteomes" id="UP001239909"/>
    </source>
</evidence>
<keyword evidence="5" id="KW-0997">Cell inner membrane</keyword>
<keyword evidence="8 11" id="KW-1133">Transmembrane helix</keyword>
<reference evidence="12 13" key="1">
    <citation type="submission" date="2023-04" db="EMBL/GenBank/DDBJ databases">
        <title>Marinoamorphus aggregata gen. nov., sp. Nov., isolate from tissue of brittle star Ophioplocus japonicus.</title>
        <authorList>
            <person name="Kawano K."/>
            <person name="Sawayama S."/>
            <person name="Nakagawa S."/>
        </authorList>
    </citation>
    <scope>NUCLEOTIDE SEQUENCE [LARGE SCALE GENOMIC DNA]</scope>
    <source>
        <strain evidence="12 13">NKW23</strain>
    </source>
</reference>
<dbReference type="PANTHER" id="PTHR46494">
    <property type="entry name" value="CORA FAMILY METAL ION TRANSPORTER (EUROFUNG)"/>
    <property type="match status" value="1"/>
</dbReference>
<comment type="subcellular location">
    <subcellularLocation>
        <location evidence="1">Cell membrane</location>
        <topology evidence="1">Multi-pass membrane protein</topology>
    </subcellularLocation>
</comment>
<organism evidence="12 13">
    <name type="scientific">Paralimibaculum aggregatum</name>
    <dbReference type="NCBI Taxonomy" id="3036245"/>
    <lineage>
        <taxon>Bacteria</taxon>
        <taxon>Pseudomonadati</taxon>
        <taxon>Pseudomonadota</taxon>
        <taxon>Alphaproteobacteria</taxon>
        <taxon>Rhodobacterales</taxon>
        <taxon>Paracoccaceae</taxon>
        <taxon>Paralimibaculum</taxon>
    </lineage>
</organism>
<dbReference type="Pfam" id="PF01544">
    <property type="entry name" value="CorA"/>
    <property type="match status" value="1"/>
</dbReference>
<feature type="transmembrane region" description="Helical" evidence="11">
    <location>
        <begin position="287"/>
        <end position="308"/>
    </location>
</feature>
<evidence type="ECO:0000256" key="10">
    <source>
        <dbReference type="ARBA" id="ARBA00023136"/>
    </source>
</evidence>
<evidence type="ECO:0000256" key="8">
    <source>
        <dbReference type="ARBA" id="ARBA00022989"/>
    </source>
</evidence>
<comment type="caution">
    <text evidence="12">The sequence shown here is derived from an EMBL/GenBank/DDBJ whole genome shotgun (WGS) entry which is preliminary data.</text>
</comment>
<dbReference type="Gene3D" id="1.20.58.340">
    <property type="entry name" value="Magnesium transport protein CorA, transmembrane region"/>
    <property type="match status" value="2"/>
</dbReference>
<feature type="transmembrane region" description="Helical" evidence="11">
    <location>
        <begin position="252"/>
        <end position="275"/>
    </location>
</feature>
<keyword evidence="13" id="KW-1185">Reference proteome</keyword>
<keyword evidence="10 11" id="KW-0472">Membrane</keyword>
<evidence type="ECO:0000256" key="3">
    <source>
        <dbReference type="ARBA" id="ARBA00022448"/>
    </source>
</evidence>
<evidence type="ECO:0000313" key="12">
    <source>
        <dbReference type="EMBL" id="GMG83879.1"/>
    </source>
</evidence>
<evidence type="ECO:0000256" key="1">
    <source>
        <dbReference type="ARBA" id="ARBA00004651"/>
    </source>
</evidence>
<evidence type="ECO:0000256" key="6">
    <source>
        <dbReference type="ARBA" id="ARBA00022692"/>
    </source>
</evidence>
<dbReference type="InterPro" id="IPR045861">
    <property type="entry name" value="CorA_cytoplasmic_dom"/>
</dbReference>
<accession>A0ABQ6LRD3</accession>
<evidence type="ECO:0000256" key="4">
    <source>
        <dbReference type="ARBA" id="ARBA00022475"/>
    </source>
</evidence>
<dbReference type="RefSeq" id="WP_285672707.1">
    <property type="nucleotide sequence ID" value="NZ_BSYI01000025.1"/>
</dbReference>
<evidence type="ECO:0000256" key="5">
    <source>
        <dbReference type="ARBA" id="ARBA00022519"/>
    </source>
</evidence>
<keyword evidence="3" id="KW-0813">Transport</keyword>
<dbReference type="InterPro" id="IPR045863">
    <property type="entry name" value="CorA_TM1_TM2"/>
</dbReference>
<keyword evidence="4" id="KW-1003">Cell membrane</keyword>
<dbReference type="Gene3D" id="3.30.460.20">
    <property type="entry name" value="CorA soluble domain-like"/>
    <property type="match status" value="1"/>
</dbReference>
<proteinExistence type="inferred from homology"/>
<evidence type="ECO:0000256" key="7">
    <source>
        <dbReference type="ARBA" id="ARBA00022833"/>
    </source>
</evidence>
<evidence type="ECO:0000256" key="11">
    <source>
        <dbReference type="SAM" id="Phobius"/>
    </source>
</evidence>
<dbReference type="PANTHER" id="PTHR46494:SF3">
    <property type="entry name" value="ZINC TRANSPORT PROTEIN ZNTB"/>
    <property type="match status" value="1"/>
</dbReference>
<evidence type="ECO:0000256" key="9">
    <source>
        <dbReference type="ARBA" id="ARBA00023065"/>
    </source>
</evidence>
<gene>
    <name evidence="12" type="ORF">LNKW23_30930</name>
</gene>
<keyword evidence="7" id="KW-0862">Zinc</keyword>
<keyword evidence="6 11" id="KW-0812">Transmembrane</keyword>
<dbReference type="EMBL" id="BSYI01000025">
    <property type="protein sequence ID" value="GMG83879.1"/>
    <property type="molecule type" value="Genomic_DNA"/>
</dbReference>
<dbReference type="Proteomes" id="UP001239909">
    <property type="component" value="Unassembled WGS sequence"/>
</dbReference>
<protein>
    <submittedName>
        <fullName evidence="12">Zinc transporter ZntB</fullName>
    </submittedName>
</protein>
<dbReference type="SUPFAM" id="SSF144083">
    <property type="entry name" value="Magnesium transport protein CorA, transmembrane region"/>
    <property type="match status" value="1"/>
</dbReference>
<name>A0ABQ6LRD3_9RHOB</name>
<dbReference type="SUPFAM" id="SSF143865">
    <property type="entry name" value="CorA soluble domain-like"/>
    <property type="match status" value="1"/>
</dbReference>